<evidence type="ECO:0000256" key="12">
    <source>
        <dbReference type="HAMAP-Rule" id="MF_01479"/>
    </source>
</evidence>
<dbReference type="PROSITE" id="PS51674">
    <property type="entry name" value="4FE4S_WBL"/>
    <property type="match status" value="1"/>
</dbReference>
<dbReference type="GO" id="GO:0045454">
    <property type="term" value="P:cell redox homeostasis"/>
    <property type="evidence" value="ECO:0007669"/>
    <property type="project" value="TreeGrafter"/>
</dbReference>
<evidence type="ECO:0000313" key="15">
    <source>
        <dbReference type="EMBL" id="TQR85309.1"/>
    </source>
</evidence>
<reference evidence="15 16" key="1">
    <citation type="submission" date="2018-10" db="EMBL/GenBank/DDBJ databases">
        <title>Draft genome of Mycobacterium hodleri strain B.</title>
        <authorList>
            <person name="Amande T.J."/>
            <person name="Mcgenity T.J."/>
        </authorList>
    </citation>
    <scope>NUCLEOTIDE SEQUENCE [LARGE SCALE GENOMIC DNA]</scope>
    <source>
        <strain evidence="15 16">B</strain>
    </source>
</reference>
<dbReference type="InterPro" id="IPR003482">
    <property type="entry name" value="Whib"/>
</dbReference>
<evidence type="ECO:0000256" key="1">
    <source>
        <dbReference type="ARBA" id="ARBA00004496"/>
    </source>
</evidence>
<sequence>MRSFTPEMRSAFSDGGWQLRASCRGASTDMFYPPENTRGNTRRLNERPAKQVCESCPVLVPCRRYAVDAQEPHGIWGGTTPEERAELLRGGSIVRLAPIRPSHDR</sequence>
<dbReference type="GO" id="GO:0047134">
    <property type="term" value="F:protein-disulfide reductase [NAD(P)H] activity"/>
    <property type="evidence" value="ECO:0007669"/>
    <property type="project" value="TreeGrafter"/>
</dbReference>
<dbReference type="EMBL" id="VIFX01000022">
    <property type="protein sequence ID" value="TQR85309.1"/>
    <property type="molecule type" value="Genomic_DNA"/>
</dbReference>
<evidence type="ECO:0000256" key="2">
    <source>
        <dbReference type="ARBA" id="ARBA00006597"/>
    </source>
</evidence>
<evidence type="ECO:0000259" key="14">
    <source>
        <dbReference type="PROSITE" id="PS51674"/>
    </source>
</evidence>
<evidence type="ECO:0000256" key="11">
    <source>
        <dbReference type="ARBA" id="ARBA00023163"/>
    </source>
</evidence>
<feature type="region of interest" description="Disordered" evidence="13">
    <location>
        <begin position="28"/>
        <end position="47"/>
    </location>
</feature>
<dbReference type="InterPro" id="IPR034768">
    <property type="entry name" value="4FE4S_WBL"/>
</dbReference>
<protein>
    <recommendedName>
        <fullName evidence="12">Transcriptional regulator WhiB</fullName>
    </recommendedName>
</protein>
<dbReference type="GO" id="GO:0051539">
    <property type="term" value="F:4 iron, 4 sulfur cluster binding"/>
    <property type="evidence" value="ECO:0007669"/>
    <property type="project" value="UniProtKB-UniRule"/>
</dbReference>
<dbReference type="Pfam" id="PF02467">
    <property type="entry name" value="Whib"/>
    <property type="match status" value="1"/>
</dbReference>
<keyword evidence="16" id="KW-1185">Reference proteome</keyword>
<keyword evidence="5 12" id="KW-0479">Metal-binding</keyword>
<evidence type="ECO:0000256" key="13">
    <source>
        <dbReference type="SAM" id="MobiDB-lite"/>
    </source>
</evidence>
<evidence type="ECO:0000256" key="8">
    <source>
        <dbReference type="ARBA" id="ARBA00023015"/>
    </source>
</evidence>
<comment type="PTM">
    <text evidence="12">Upon Fe-S cluster removal intramolecular disulfide bonds are formed.</text>
</comment>
<feature type="binding site" evidence="12">
    <location>
        <position position="53"/>
    </location>
    <ligand>
        <name>[4Fe-4S] cluster</name>
        <dbReference type="ChEBI" id="CHEBI:49883"/>
    </ligand>
</feature>
<evidence type="ECO:0000256" key="9">
    <source>
        <dbReference type="ARBA" id="ARBA00023125"/>
    </source>
</evidence>
<dbReference type="AlphaFoldDB" id="A0A544VZ89"/>
<name>A0A544VZ89_9MYCO</name>
<dbReference type="PANTHER" id="PTHR38839">
    <property type="entry name" value="TRANSCRIPTIONAL REGULATOR WHID-RELATED"/>
    <property type="match status" value="1"/>
</dbReference>
<organism evidence="15 16">
    <name type="scientific">Mycolicibacterium hodleri</name>
    <dbReference type="NCBI Taxonomy" id="49897"/>
    <lineage>
        <taxon>Bacteria</taxon>
        <taxon>Bacillati</taxon>
        <taxon>Actinomycetota</taxon>
        <taxon>Actinomycetes</taxon>
        <taxon>Mycobacteriales</taxon>
        <taxon>Mycobacteriaceae</taxon>
        <taxon>Mycolicibacterium</taxon>
    </lineage>
</organism>
<comment type="subcellular location">
    <subcellularLocation>
        <location evidence="1 12">Cytoplasm</location>
    </subcellularLocation>
</comment>
<accession>A0A544VZ89</accession>
<keyword evidence="3 12" id="KW-0004">4Fe-4S</keyword>
<keyword evidence="4 12" id="KW-0963">Cytoplasm</keyword>
<dbReference type="Proteomes" id="UP000315759">
    <property type="component" value="Unassembled WGS sequence"/>
</dbReference>
<comment type="caution">
    <text evidence="15">The sequence shown here is derived from an EMBL/GenBank/DDBJ whole genome shotgun (WGS) entry which is preliminary data.</text>
</comment>
<comment type="function">
    <text evidence="12">Acts as a transcriptional regulator. Probably redox-responsive. The apo- but not holo-form probably binds DNA.</text>
</comment>
<proteinExistence type="inferred from homology"/>
<dbReference type="GO" id="GO:0005737">
    <property type="term" value="C:cytoplasm"/>
    <property type="evidence" value="ECO:0007669"/>
    <property type="project" value="UniProtKB-SubCell"/>
</dbReference>
<evidence type="ECO:0000256" key="7">
    <source>
        <dbReference type="ARBA" id="ARBA00023014"/>
    </source>
</evidence>
<feature type="domain" description="4Fe-4S Wbl-type" evidence="14">
    <location>
        <begin position="22"/>
        <end position="86"/>
    </location>
</feature>
<keyword evidence="8 12" id="KW-0805">Transcription regulation</keyword>
<evidence type="ECO:0000256" key="6">
    <source>
        <dbReference type="ARBA" id="ARBA00023004"/>
    </source>
</evidence>
<dbReference type="GO" id="GO:0046872">
    <property type="term" value="F:metal ion binding"/>
    <property type="evidence" value="ECO:0007669"/>
    <property type="project" value="UniProtKB-KW"/>
</dbReference>
<feature type="binding site" evidence="12">
    <location>
        <position position="62"/>
    </location>
    <ligand>
        <name>[4Fe-4S] cluster</name>
        <dbReference type="ChEBI" id="CHEBI:49883"/>
    </ligand>
</feature>
<gene>
    <name evidence="12" type="primary">whiB</name>
    <name evidence="15" type="ORF">D8S82_17775</name>
</gene>
<dbReference type="GO" id="GO:0045892">
    <property type="term" value="P:negative regulation of DNA-templated transcription"/>
    <property type="evidence" value="ECO:0007669"/>
    <property type="project" value="TreeGrafter"/>
</dbReference>
<keyword evidence="6 12" id="KW-0408">Iron</keyword>
<evidence type="ECO:0000256" key="10">
    <source>
        <dbReference type="ARBA" id="ARBA00023157"/>
    </source>
</evidence>
<evidence type="ECO:0000256" key="4">
    <source>
        <dbReference type="ARBA" id="ARBA00022490"/>
    </source>
</evidence>
<comment type="cofactor">
    <cofactor evidence="12">
        <name>[4Fe-4S] cluster</name>
        <dbReference type="ChEBI" id="CHEBI:49883"/>
    </cofactor>
    <text evidence="12">Binds 1 [4Fe-4S] cluster per subunit. Following nitrosylation of the [4Fe-4S] cluster binds 1 [4Fe-8(NO)] cluster per subunit.</text>
</comment>
<dbReference type="HAMAP" id="MF_01479">
    <property type="entry name" value="WhiB"/>
    <property type="match status" value="1"/>
</dbReference>
<comment type="similarity">
    <text evidence="2 12">Belongs to the WhiB family.</text>
</comment>
<comment type="PTM">
    <text evidence="12">The Fe-S cluster can be nitrosylated by nitric oxide (NO).</text>
</comment>
<evidence type="ECO:0000256" key="5">
    <source>
        <dbReference type="ARBA" id="ARBA00022723"/>
    </source>
</evidence>
<dbReference type="GO" id="GO:0035731">
    <property type="term" value="F:dinitrosyl-iron complex binding"/>
    <property type="evidence" value="ECO:0007669"/>
    <property type="project" value="UniProtKB-UniRule"/>
</dbReference>
<keyword evidence="9 12" id="KW-0238">DNA-binding</keyword>
<dbReference type="PANTHER" id="PTHR38839:SF5">
    <property type="entry name" value="TRANSCRIPTIONAL REGULATOR WHID"/>
    <property type="match status" value="1"/>
</dbReference>
<dbReference type="GO" id="GO:0003677">
    <property type="term" value="F:DNA binding"/>
    <property type="evidence" value="ECO:0007669"/>
    <property type="project" value="UniProtKB-UniRule"/>
</dbReference>
<keyword evidence="11 12" id="KW-0804">Transcription</keyword>
<keyword evidence="7 12" id="KW-0411">Iron-sulfur</keyword>
<feature type="binding site" evidence="12">
    <location>
        <position position="56"/>
    </location>
    <ligand>
        <name>[4Fe-4S] cluster</name>
        <dbReference type="ChEBI" id="CHEBI:49883"/>
    </ligand>
</feature>
<evidence type="ECO:0000313" key="16">
    <source>
        <dbReference type="Proteomes" id="UP000315759"/>
    </source>
</evidence>
<feature type="binding site" evidence="12">
    <location>
        <position position="23"/>
    </location>
    <ligand>
        <name>[4Fe-4S] cluster</name>
        <dbReference type="ChEBI" id="CHEBI:49883"/>
    </ligand>
</feature>
<evidence type="ECO:0000256" key="3">
    <source>
        <dbReference type="ARBA" id="ARBA00022485"/>
    </source>
</evidence>
<keyword evidence="10 12" id="KW-1015">Disulfide bond</keyword>